<reference evidence="3 5" key="2">
    <citation type="journal article" date="2013" name="Nature">
        <title>Insights into bilaterian evolution from three spiralian genomes.</title>
        <authorList>
            <person name="Simakov O."/>
            <person name="Marletaz F."/>
            <person name="Cho S.J."/>
            <person name="Edsinger-Gonzales E."/>
            <person name="Havlak P."/>
            <person name="Hellsten U."/>
            <person name="Kuo D.H."/>
            <person name="Larsson T."/>
            <person name="Lv J."/>
            <person name="Arendt D."/>
            <person name="Savage R."/>
            <person name="Osoegawa K."/>
            <person name="de Jong P."/>
            <person name="Grimwood J."/>
            <person name="Chapman J.A."/>
            <person name="Shapiro H."/>
            <person name="Aerts A."/>
            <person name="Otillar R.P."/>
            <person name="Terry A.Y."/>
            <person name="Boore J.L."/>
            <person name="Grigoriev I.V."/>
            <person name="Lindberg D.R."/>
            <person name="Seaver E.C."/>
            <person name="Weisblat D.A."/>
            <person name="Putnam N.H."/>
            <person name="Rokhsar D.S."/>
        </authorList>
    </citation>
    <scope>NUCLEOTIDE SEQUENCE</scope>
    <source>
        <strain evidence="3 5">I ESC-2004</strain>
    </source>
</reference>
<dbReference type="Pfam" id="PF13472">
    <property type="entry name" value="Lipase_GDSL_2"/>
    <property type="match status" value="1"/>
</dbReference>
<evidence type="ECO:0000259" key="2">
    <source>
        <dbReference type="Pfam" id="PF13472"/>
    </source>
</evidence>
<dbReference type="OMA" id="QTQNVLW"/>
<evidence type="ECO:0000313" key="3">
    <source>
        <dbReference type="EMBL" id="ELU09241.1"/>
    </source>
</evidence>
<dbReference type="AlphaFoldDB" id="R7V0N4"/>
<keyword evidence="5" id="KW-1185">Reference proteome</keyword>
<dbReference type="InterPro" id="IPR013830">
    <property type="entry name" value="SGNH_hydro"/>
</dbReference>
<dbReference type="PANTHER" id="PTHR11852:SF0">
    <property type="entry name" value="PLATELET-ACTIVATING FACTOR ACETYLHYDROLASE IB SUBUNIT BETA HOMOLOG"/>
    <property type="match status" value="1"/>
</dbReference>
<reference evidence="5" key="1">
    <citation type="submission" date="2012-12" db="EMBL/GenBank/DDBJ databases">
        <authorList>
            <person name="Hellsten U."/>
            <person name="Grimwood J."/>
            <person name="Chapman J.A."/>
            <person name="Shapiro H."/>
            <person name="Aerts A."/>
            <person name="Otillar R.P."/>
            <person name="Terry A.Y."/>
            <person name="Boore J.L."/>
            <person name="Simakov O."/>
            <person name="Marletaz F."/>
            <person name="Cho S.-J."/>
            <person name="Edsinger-Gonzales E."/>
            <person name="Havlak P."/>
            <person name="Kuo D.-H."/>
            <person name="Larsson T."/>
            <person name="Lv J."/>
            <person name="Arendt D."/>
            <person name="Savage R."/>
            <person name="Osoegawa K."/>
            <person name="de Jong P."/>
            <person name="Lindberg D.R."/>
            <person name="Seaver E.C."/>
            <person name="Weisblat D.A."/>
            <person name="Putnam N.H."/>
            <person name="Grigoriev I.V."/>
            <person name="Rokhsar D.S."/>
        </authorList>
    </citation>
    <scope>NUCLEOTIDE SEQUENCE</scope>
    <source>
        <strain evidence="5">I ESC-2004</strain>
    </source>
</reference>
<dbReference type="SUPFAM" id="SSF52266">
    <property type="entry name" value="SGNH hydrolase"/>
    <property type="match status" value="1"/>
</dbReference>
<dbReference type="CDD" id="cd01820">
    <property type="entry name" value="PAF_acetylesterase_like"/>
    <property type="match status" value="1"/>
</dbReference>
<dbReference type="FunCoup" id="R7V0N4">
    <property type="interactions" value="1487"/>
</dbReference>
<dbReference type="EnsemblMetazoa" id="CapteT156453">
    <property type="protein sequence ID" value="CapteP156453"/>
    <property type="gene ID" value="CapteG156453"/>
</dbReference>
<feature type="domain" description="SGNH hydrolase-type esterase" evidence="2">
    <location>
        <begin position="39"/>
        <end position="199"/>
    </location>
</feature>
<protein>
    <recommendedName>
        <fullName evidence="2">SGNH hydrolase-type esterase domain-containing protein</fullName>
    </recommendedName>
</protein>
<gene>
    <name evidence="3" type="ORF">CAPTEDRAFT_156453</name>
</gene>
<dbReference type="InterPro" id="IPR036514">
    <property type="entry name" value="SGNH_hydro_sf"/>
</dbReference>
<sequence length="229" mass="25414">MNPATTPVSVEDVQGDGRWMSLHQRFIAEAKEREPEVLFIGDSLMQNLALTELWEKLFVPMHCLNFGVGGDQTQHVLWRIQNGELENISPKVIVLLVGTNNHGHTAQQTAEGILEISRAITQKQPQGQLIVMALPPRGQKPNPLREKIATINQIVSDEIATISGAQFFNVDASLFVNADGEISPQDMHDYLHLTKRGYQKLAEPLLDEVQTLLKNFMQADVASVGDADN</sequence>
<dbReference type="Gene3D" id="3.40.50.1110">
    <property type="entry name" value="SGNH hydrolase"/>
    <property type="match status" value="1"/>
</dbReference>
<comment type="similarity">
    <text evidence="1">Belongs to the 'GDSL' lipolytic enzyme family. Platelet-activating factor acetylhydrolase IB beta/gamma subunits subfamily.</text>
</comment>
<reference evidence="4" key="3">
    <citation type="submission" date="2015-06" db="UniProtKB">
        <authorList>
            <consortium name="EnsemblMetazoa"/>
        </authorList>
    </citation>
    <scope>IDENTIFICATION</scope>
</reference>
<dbReference type="STRING" id="283909.R7V0N4"/>
<dbReference type="EMBL" id="AMQN01006452">
    <property type="status" value="NOT_ANNOTATED_CDS"/>
    <property type="molecule type" value="Genomic_DNA"/>
</dbReference>
<dbReference type="HOGENOM" id="CLU_051989_2_0_1"/>
<name>R7V0N4_CAPTE</name>
<evidence type="ECO:0000256" key="1">
    <source>
        <dbReference type="ARBA" id="ARBA00038184"/>
    </source>
</evidence>
<evidence type="ECO:0000313" key="4">
    <source>
        <dbReference type="EnsemblMetazoa" id="CapteP156453"/>
    </source>
</evidence>
<evidence type="ECO:0000313" key="5">
    <source>
        <dbReference type="Proteomes" id="UP000014760"/>
    </source>
</evidence>
<organism evidence="3">
    <name type="scientific">Capitella teleta</name>
    <name type="common">Polychaete worm</name>
    <dbReference type="NCBI Taxonomy" id="283909"/>
    <lineage>
        <taxon>Eukaryota</taxon>
        <taxon>Metazoa</taxon>
        <taxon>Spiralia</taxon>
        <taxon>Lophotrochozoa</taxon>
        <taxon>Annelida</taxon>
        <taxon>Polychaeta</taxon>
        <taxon>Sedentaria</taxon>
        <taxon>Scolecida</taxon>
        <taxon>Capitellidae</taxon>
        <taxon>Capitella</taxon>
    </lineage>
</organism>
<dbReference type="PANTHER" id="PTHR11852">
    <property type="entry name" value="PLATELET-ACTIVATING FACTOR ACETYLHYDROLASE"/>
    <property type="match status" value="1"/>
</dbReference>
<dbReference type="EMBL" id="KB298404">
    <property type="protein sequence ID" value="ELU09241.1"/>
    <property type="molecule type" value="Genomic_DNA"/>
</dbReference>
<dbReference type="OrthoDB" id="505607at2759"/>
<accession>R7V0N4</accession>
<dbReference type="Proteomes" id="UP000014760">
    <property type="component" value="Unassembled WGS sequence"/>
</dbReference>
<proteinExistence type="inferred from homology"/>